<dbReference type="PROSITE" id="PS50013">
    <property type="entry name" value="CHROMO_2"/>
    <property type="match status" value="1"/>
</dbReference>
<reference evidence="2 3" key="1">
    <citation type="submission" date="2024-02" db="EMBL/GenBank/DDBJ databases">
        <title>de novo genome assembly of Solanum bulbocastanum strain 11H21.</title>
        <authorList>
            <person name="Hosaka A.J."/>
        </authorList>
    </citation>
    <scope>NUCLEOTIDE SEQUENCE [LARGE SCALE GENOMIC DNA]</scope>
    <source>
        <tissue evidence="2">Young leaves</tissue>
    </source>
</reference>
<dbReference type="Pfam" id="PF00385">
    <property type="entry name" value="Chromo"/>
    <property type="match status" value="1"/>
</dbReference>
<dbReference type="SUPFAM" id="SSF54160">
    <property type="entry name" value="Chromo domain-like"/>
    <property type="match status" value="1"/>
</dbReference>
<dbReference type="InterPro" id="IPR000953">
    <property type="entry name" value="Chromo/chromo_shadow_dom"/>
</dbReference>
<dbReference type="Gene3D" id="2.40.50.40">
    <property type="match status" value="1"/>
</dbReference>
<sequence length="54" mass="6169">MFLVHWKGQTPEEATWERYEDLWQFKDQVREFLQKCAAVVALSGGGACDVPPLS</sequence>
<dbReference type="InterPro" id="IPR023780">
    <property type="entry name" value="Chromo_domain"/>
</dbReference>
<dbReference type="EMBL" id="JBANQN010000005">
    <property type="protein sequence ID" value="KAK6789459.1"/>
    <property type="molecule type" value="Genomic_DNA"/>
</dbReference>
<proteinExistence type="predicted"/>
<accession>A0AAN8YDU5</accession>
<keyword evidence="3" id="KW-1185">Reference proteome</keyword>
<dbReference type="InterPro" id="IPR016197">
    <property type="entry name" value="Chromo-like_dom_sf"/>
</dbReference>
<evidence type="ECO:0000313" key="2">
    <source>
        <dbReference type="EMBL" id="KAK6789459.1"/>
    </source>
</evidence>
<comment type="caution">
    <text evidence="2">The sequence shown here is derived from an EMBL/GenBank/DDBJ whole genome shotgun (WGS) entry which is preliminary data.</text>
</comment>
<protein>
    <recommendedName>
        <fullName evidence="1">Chromo domain-containing protein</fullName>
    </recommendedName>
</protein>
<dbReference type="AlphaFoldDB" id="A0AAN8YDU5"/>
<name>A0AAN8YDU5_SOLBU</name>
<evidence type="ECO:0000259" key="1">
    <source>
        <dbReference type="PROSITE" id="PS50013"/>
    </source>
</evidence>
<evidence type="ECO:0000313" key="3">
    <source>
        <dbReference type="Proteomes" id="UP001371456"/>
    </source>
</evidence>
<dbReference type="Proteomes" id="UP001371456">
    <property type="component" value="Unassembled WGS sequence"/>
</dbReference>
<organism evidence="2 3">
    <name type="scientific">Solanum bulbocastanum</name>
    <name type="common">Wild potato</name>
    <dbReference type="NCBI Taxonomy" id="147425"/>
    <lineage>
        <taxon>Eukaryota</taxon>
        <taxon>Viridiplantae</taxon>
        <taxon>Streptophyta</taxon>
        <taxon>Embryophyta</taxon>
        <taxon>Tracheophyta</taxon>
        <taxon>Spermatophyta</taxon>
        <taxon>Magnoliopsida</taxon>
        <taxon>eudicotyledons</taxon>
        <taxon>Gunneridae</taxon>
        <taxon>Pentapetalae</taxon>
        <taxon>asterids</taxon>
        <taxon>lamiids</taxon>
        <taxon>Solanales</taxon>
        <taxon>Solanaceae</taxon>
        <taxon>Solanoideae</taxon>
        <taxon>Solaneae</taxon>
        <taxon>Solanum</taxon>
    </lineage>
</organism>
<feature type="domain" description="Chromo" evidence="1">
    <location>
        <begin position="1"/>
        <end position="35"/>
    </location>
</feature>
<gene>
    <name evidence="2" type="ORF">RDI58_013259</name>
</gene>